<protein>
    <submittedName>
        <fullName evidence="2">Transposase</fullName>
    </submittedName>
</protein>
<gene>
    <name evidence="2" type="ORF">G3I46_06185</name>
</gene>
<proteinExistence type="predicted"/>
<dbReference type="EMBL" id="JAAGMB010000131">
    <property type="protein sequence ID" value="NEB16107.1"/>
    <property type="molecule type" value="Genomic_DNA"/>
</dbReference>
<dbReference type="Proteomes" id="UP000469545">
    <property type="component" value="Unassembled WGS sequence"/>
</dbReference>
<evidence type="ECO:0000313" key="2">
    <source>
        <dbReference type="EMBL" id="NEB16107.1"/>
    </source>
</evidence>
<evidence type="ECO:0000256" key="1">
    <source>
        <dbReference type="SAM" id="MobiDB-lite"/>
    </source>
</evidence>
<feature type="compositionally biased region" description="Basic and acidic residues" evidence="1">
    <location>
        <begin position="20"/>
        <end position="29"/>
    </location>
</feature>
<comment type="caution">
    <text evidence="2">The sequence shown here is derived from an EMBL/GenBank/DDBJ whole genome shotgun (WGS) entry which is preliminary data.</text>
</comment>
<feature type="region of interest" description="Disordered" evidence="1">
    <location>
        <begin position="1"/>
        <end position="47"/>
    </location>
</feature>
<sequence>MPWRDPDFAAPGTEVPSADPSHHWGEARRAGHRRHRGSAGCRPPGFDREKYKARHKVECRIGLVKQARGVATRYEKLAVRHEAAIQLTLIRQAL</sequence>
<reference evidence="2 3" key="1">
    <citation type="submission" date="2020-01" db="EMBL/GenBank/DDBJ databases">
        <title>Insect and environment-associated Actinomycetes.</title>
        <authorList>
            <person name="Currrie C."/>
            <person name="Chevrette M."/>
            <person name="Carlson C."/>
            <person name="Stubbendieck R."/>
            <person name="Wendt-Pienkowski E."/>
        </authorList>
    </citation>
    <scope>NUCLEOTIDE SEQUENCE [LARGE SCALE GENOMIC DNA]</scope>
    <source>
        <strain evidence="2 3">SID14172</strain>
    </source>
</reference>
<organism evidence="2 3">
    <name type="scientific">Streptomyces coelicoflavus</name>
    <dbReference type="NCBI Taxonomy" id="285562"/>
    <lineage>
        <taxon>Bacteria</taxon>
        <taxon>Bacillati</taxon>
        <taxon>Actinomycetota</taxon>
        <taxon>Actinomycetes</taxon>
        <taxon>Kitasatosporales</taxon>
        <taxon>Streptomycetaceae</taxon>
        <taxon>Streptomyces</taxon>
    </lineage>
</organism>
<keyword evidence="3" id="KW-1185">Reference proteome</keyword>
<accession>A0A6N9UEK8</accession>
<evidence type="ECO:0000313" key="3">
    <source>
        <dbReference type="Proteomes" id="UP000469545"/>
    </source>
</evidence>
<name>A0A6N9UEK8_9ACTN</name>
<dbReference type="AlphaFoldDB" id="A0A6N9UEK8"/>